<dbReference type="InterPro" id="IPR001509">
    <property type="entry name" value="Epimerase_deHydtase"/>
</dbReference>
<dbReference type="Pfam" id="PF01370">
    <property type="entry name" value="Epimerase"/>
    <property type="match status" value="1"/>
</dbReference>
<dbReference type="PANTHER" id="PTHR48079:SF6">
    <property type="entry name" value="NAD(P)-BINDING DOMAIN-CONTAINING PROTEIN-RELATED"/>
    <property type="match status" value="1"/>
</dbReference>
<dbReference type="Gene3D" id="3.40.50.720">
    <property type="entry name" value="NAD(P)-binding Rossmann-like Domain"/>
    <property type="match status" value="1"/>
</dbReference>
<dbReference type="GO" id="GO:0004029">
    <property type="term" value="F:aldehyde dehydrogenase (NAD+) activity"/>
    <property type="evidence" value="ECO:0007669"/>
    <property type="project" value="TreeGrafter"/>
</dbReference>
<evidence type="ECO:0000259" key="1">
    <source>
        <dbReference type="Pfam" id="PF01370"/>
    </source>
</evidence>
<dbReference type="InterPro" id="IPR051783">
    <property type="entry name" value="NAD(P)-dependent_oxidoreduct"/>
</dbReference>
<reference evidence="2" key="1">
    <citation type="submission" date="2022-12" db="EMBL/GenBank/DDBJ databases">
        <authorList>
            <person name="Petersen C."/>
        </authorList>
    </citation>
    <scope>NUCLEOTIDE SEQUENCE</scope>
    <source>
        <strain evidence="2">IBT 35675</strain>
    </source>
</reference>
<evidence type="ECO:0000313" key="2">
    <source>
        <dbReference type="EMBL" id="KAJ5357141.1"/>
    </source>
</evidence>
<reference evidence="2" key="2">
    <citation type="journal article" date="2023" name="IMA Fungus">
        <title>Comparative genomic study of the Penicillium genus elucidates a diverse pangenome and 15 lateral gene transfer events.</title>
        <authorList>
            <person name="Petersen C."/>
            <person name="Sorensen T."/>
            <person name="Nielsen M.R."/>
            <person name="Sondergaard T.E."/>
            <person name="Sorensen J.L."/>
            <person name="Fitzpatrick D.A."/>
            <person name="Frisvad J.C."/>
            <person name="Nielsen K.L."/>
        </authorList>
    </citation>
    <scope>NUCLEOTIDE SEQUENCE</scope>
    <source>
        <strain evidence="2">IBT 35675</strain>
    </source>
</reference>
<name>A0A9W9RBJ4_PENBR</name>
<dbReference type="GO" id="GO:0005737">
    <property type="term" value="C:cytoplasm"/>
    <property type="evidence" value="ECO:0007669"/>
    <property type="project" value="TreeGrafter"/>
</dbReference>
<comment type="caution">
    <text evidence="2">The sequence shown here is derived from an EMBL/GenBank/DDBJ whole genome shotgun (WGS) entry which is preliminary data.</text>
</comment>
<dbReference type="Proteomes" id="UP001148299">
    <property type="component" value="Unassembled WGS sequence"/>
</dbReference>
<dbReference type="EMBL" id="JAPZBR010000003">
    <property type="protein sequence ID" value="KAJ5357141.1"/>
    <property type="molecule type" value="Genomic_DNA"/>
</dbReference>
<protein>
    <submittedName>
        <fullName evidence="2">NAD dependent epimerase/dehydratase family protein</fullName>
    </submittedName>
</protein>
<gene>
    <name evidence="2" type="ORF">N7541_004299</name>
</gene>
<accession>A0A9W9RBJ4</accession>
<dbReference type="PANTHER" id="PTHR48079">
    <property type="entry name" value="PROTEIN YEEZ"/>
    <property type="match status" value="1"/>
</dbReference>
<dbReference type="AlphaFoldDB" id="A0A9W9RBJ4"/>
<dbReference type="SUPFAM" id="SSF51735">
    <property type="entry name" value="NAD(P)-binding Rossmann-fold domains"/>
    <property type="match status" value="1"/>
</dbReference>
<sequence>MPNVLILGATGYLGLAVANELIRSGNYHVWGHTRSVAKAKLLEQNEIIPATGDITDPFVLSGIISSCRIHVVVDATSTVGEEARKTMEAVLRAGKFQQAVLTEMETSGPKLGYVYVSRAGVHAVPNLPTFSKAHSDDSVQLQSIKAAPRRPDIENTILLARSILDVAIIRPHLIYGYASPIMGQLWKNLVDADSRSTTPIEIPAEASLHAGVVHLEDVATAFHIVIDRIHGQLSSWPVFDLWTESVRVEDMMEATKMVLGLNMPLTYVSNANYRAFDTWVLENISDVSTAKSVLGWSPKRVNLLADMEIYLRAYIAAQGEEIRGEQTF</sequence>
<organism evidence="2 3">
    <name type="scientific">Penicillium brevicompactum</name>
    <dbReference type="NCBI Taxonomy" id="5074"/>
    <lineage>
        <taxon>Eukaryota</taxon>
        <taxon>Fungi</taxon>
        <taxon>Dikarya</taxon>
        <taxon>Ascomycota</taxon>
        <taxon>Pezizomycotina</taxon>
        <taxon>Eurotiomycetes</taxon>
        <taxon>Eurotiomycetidae</taxon>
        <taxon>Eurotiales</taxon>
        <taxon>Aspergillaceae</taxon>
        <taxon>Penicillium</taxon>
    </lineage>
</organism>
<evidence type="ECO:0000313" key="3">
    <source>
        <dbReference type="Proteomes" id="UP001148299"/>
    </source>
</evidence>
<proteinExistence type="predicted"/>
<dbReference type="InterPro" id="IPR036291">
    <property type="entry name" value="NAD(P)-bd_dom_sf"/>
</dbReference>
<feature type="domain" description="NAD-dependent epimerase/dehydratase" evidence="1">
    <location>
        <begin position="4"/>
        <end position="228"/>
    </location>
</feature>
<keyword evidence="3" id="KW-1185">Reference proteome</keyword>